<keyword evidence="11" id="KW-1185">Reference proteome</keyword>
<dbReference type="GO" id="GO:0005654">
    <property type="term" value="C:nucleoplasm"/>
    <property type="evidence" value="ECO:0007669"/>
    <property type="project" value="TreeGrafter"/>
</dbReference>
<evidence type="ECO:0000256" key="8">
    <source>
        <dbReference type="PROSITE-ProRule" id="PRU00176"/>
    </source>
</evidence>
<dbReference type="AlphaFoldDB" id="A0A915DLD2"/>
<reference evidence="12" key="1">
    <citation type="submission" date="2022-11" db="UniProtKB">
        <authorList>
            <consortium name="WormBaseParasite"/>
        </authorList>
    </citation>
    <scope>IDENTIFICATION</scope>
</reference>
<dbReference type="InterPro" id="IPR000504">
    <property type="entry name" value="RRM_dom"/>
</dbReference>
<name>A0A915DLD2_9BILA</name>
<feature type="region of interest" description="Disordered" evidence="9">
    <location>
        <begin position="461"/>
        <end position="506"/>
    </location>
</feature>
<dbReference type="PROSITE" id="PS50102">
    <property type="entry name" value="RRM"/>
    <property type="match status" value="2"/>
</dbReference>
<evidence type="ECO:0000313" key="11">
    <source>
        <dbReference type="Proteomes" id="UP000887574"/>
    </source>
</evidence>
<keyword evidence="7" id="KW-0539">Nucleus</keyword>
<dbReference type="CDD" id="cd19609">
    <property type="entry name" value="NTD_TDP-43"/>
    <property type="match status" value="1"/>
</dbReference>
<feature type="compositionally biased region" description="Basic and acidic residues" evidence="9">
    <location>
        <begin position="128"/>
        <end position="149"/>
    </location>
</feature>
<keyword evidence="4" id="KW-0805">Transcription regulation</keyword>
<feature type="compositionally biased region" description="Polar residues" evidence="9">
    <location>
        <begin position="461"/>
        <end position="491"/>
    </location>
</feature>
<evidence type="ECO:0000259" key="10">
    <source>
        <dbReference type="PROSITE" id="PS50102"/>
    </source>
</evidence>
<dbReference type="PANTHER" id="PTHR48033:SF9">
    <property type="entry name" value="TAR DNA-BINDING PROTEIN 43"/>
    <property type="match status" value="1"/>
</dbReference>
<dbReference type="Pfam" id="PF18694">
    <property type="entry name" value="TDP-43_N"/>
    <property type="match status" value="1"/>
</dbReference>
<keyword evidence="5" id="KW-0804">Transcription</keyword>
<keyword evidence="3" id="KW-0677">Repeat</keyword>
<dbReference type="GO" id="GO:0003723">
    <property type="term" value="F:RNA binding"/>
    <property type="evidence" value="ECO:0007669"/>
    <property type="project" value="UniProtKB-UniRule"/>
</dbReference>
<protein>
    <submittedName>
        <fullName evidence="12">RRM domain-containing protein</fullName>
    </submittedName>
</protein>
<evidence type="ECO:0000256" key="7">
    <source>
        <dbReference type="ARBA" id="ARBA00023242"/>
    </source>
</evidence>
<dbReference type="GO" id="GO:0006397">
    <property type="term" value="P:mRNA processing"/>
    <property type="evidence" value="ECO:0007669"/>
    <property type="project" value="UniProtKB-KW"/>
</dbReference>
<feature type="domain" description="RRM" evidence="10">
    <location>
        <begin position="265"/>
        <end position="344"/>
    </location>
</feature>
<dbReference type="GO" id="GO:0000785">
    <property type="term" value="C:chromatin"/>
    <property type="evidence" value="ECO:0007669"/>
    <property type="project" value="TreeGrafter"/>
</dbReference>
<dbReference type="WBParaSite" id="jg20735">
    <property type="protein sequence ID" value="jg20735"/>
    <property type="gene ID" value="jg20735"/>
</dbReference>
<comment type="subcellular location">
    <subcellularLocation>
        <location evidence="1">Nucleus</location>
    </subcellularLocation>
</comment>
<dbReference type="SUPFAM" id="SSF54928">
    <property type="entry name" value="RNA-binding domain, RBD"/>
    <property type="match status" value="2"/>
</dbReference>
<evidence type="ECO:0000256" key="1">
    <source>
        <dbReference type="ARBA" id="ARBA00004123"/>
    </source>
</evidence>
<dbReference type="Pfam" id="PF00076">
    <property type="entry name" value="RRM_1"/>
    <property type="match status" value="1"/>
</dbReference>
<keyword evidence="2" id="KW-0507">mRNA processing</keyword>
<evidence type="ECO:0000256" key="9">
    <source>
        <dbReference type="SAM" id="MobiDB-lite"/>
    </source>
</evidence>
<feature type="domain" description="RRM" evidence="10">
    <location>
        <begin position="176"/>
        <end position="254"/>
    </location>
</feature>
<evidence type="ECO:0000256" key="5">
    <source>
        <dbReference type="ARBA" id="ARBA00023163"/>
    </source>
</evidence>
<organism evidence="11 12">
    <name type="scientific">Ditylenchus dipsaci</name>
    <dbReference type="NCBI Taxonomy" id="166011"/>
    <lineage>
        <taxon>Eukaryota</taxon>
        <taxon>Metazoa</taxon>
        <taxon>Ecdysozoa</taxon>
        <taxon>Nematoda</taxon>
        <taxon>Chromadorea</taxon>
        <taxon>Rhabditida</taxon>
        <taxon>Tylenchina</taxon>
        <taxon>Tylenchomorpha</taxon>
        <taxon>Sphaerularioidea</taxon>
        <taxon>Anguinidae</taxon>
        <taxon>Anguininae</taxon>
        <taxon>Ditylenchus</taxon>
    </lineage>
</organism>
<feature type="region of interest" description="Disordered" evidence="9">
    <location>
        <begin position="122"/>
        <end position="164"/>
    </location>
</feature>
<dbReference type="GO" id="GO:0008380">
    <property type="term" value="P:RNA splicing"/>
    <property type="evidence" value="ECO:0007669"/>
    <property type="project" value="UniProtKB-KW"/>
</dbReference>
<evidence type="ECO:0000256" key="4">
    <source>
        <dbReference type="ARBA" id="ARBA00023015"/>
    </source>
</evidence>
<evidence type="ECO:0000256" key="3">
    <source>
        <dbReference type="ARBA" id="ARBA00022737"/>
    </source>
</evidence>
<dbReference type="InterPro" id="IPR035979">
    <property type="entry name" value="RBD_domain_sf"/>
</dbReference>
<keyword evidence="6" id="KW-0508">mRNA splicing</keyword>
<dbReference type="SMART" id="SM00360">
    <property type="entry name" value="RRM"/>
    <property type="match status" value="2"/>
</dbReference>
<dbReference type="PANTHER" id="PTHR48033">
    <property type="entry name" value="RNA-BINDING (RRM/RBD/RNP MOTIFS) FAMILY PROTEIN"/>
    <property type="match status" value="1"/>
</dbReference>
<evidence type="ECO:0000313" key="12">
    <source>
        <dbReference type="WBParaSite" id="jg20735"/>
    </source>
</evidence>
<accession>A0A915DLD2</accession>
<keyword evidence="8" id="KW-0694">RNA-binding</keyword>
<dbReference type="Proteomes" id="UP000887574">
    <property type="component" value="Unplaced"/>
</dbReference>
<proteinExistence type="predicted"/>
<dbReference type="GO" id="GO:0010468">
    <property type="term" value="P:regulation of gene expression"/>
    <property type="evidence" value="ECO:0007669"/>
    <property type="project" value="TreeGrafter"/>
</dbReference>
<evidence type="ECO:0000256" key="6">
    <source>
        <dbReference type="ARBA" id="ARBA00023187"/>
    </source>
</evidence>
<dbReference type="InterPro" id="IPR012677">
    <property type="entry name" value="Nucleotide-bd_a/b_plait_sf"/>
</dbReference>
<sequence>MSTETKLTEELSKYCPSQEPEYVVVSEKEEESSERIELPTAQDNTLGLQTLTRAFPNAHGLKFKNPSTKAYRALLIDSSGTKFFPPSGGWKDKSFIVIYQQTQPSKNVEVVKKVVVKSDQNAKRRKIARDSDDDGKFDSSDSEKGDKRQRQSGGAFKQKRVEWNEDEEDEPYAKCSDLIVLGLPFRLDDSEVEQYFEQFGKVSLVEIKKQSTGTSKGFGFVRMETFDGQLKILNKPTHVIGGRKCQVRVPLDKNGEARDNPLASAKMFVGRIQEKTTTADLKQFFSEEAKKIDPETEVLDVYIPKPFRAFAFVTLSNPLVVKKLIKRTDFVIDEASVSVSSAMPKNPSLNNSQGQMSNPSSQFNRVNGMNNSFPEPERFNDWFESTGRYNNREASYPQTSRNRITGQGFVGNNYPMGGNPSVSGAGSQMLATGLETLNLNNMKPELVNAWKAFISVAQSNGAMSPTQHSSSPPHYNTGQGYPPQMHSNMSRRNGGGSHGGPNQWRM</sequence>
<dbReference type="Gene3D" id="3.30.70.330">
    <property type="match status" value="2"/>
</dbReference>
<dbReference type="InterPro" id="IPR041105">
    <property type="entry name" value="TDP-43_N"/>
</dbReference>
<evidence type="ECO:0000256" key="2">
    <source>
        <dbReference type="ARBA" id="ARBA00022664"/>
    </source>
</evidence>